<dbReference type="Gene3D" id="3.40.50.1820">
    <property type="entry name" value="alpha/beta hydrolase"/>
    <property type="match status" value="1"/>
</dbReference>
<keyword evidence="1" id="KW-0378">Hydrolase</keyword>
<dbReference type="SUPFAM" id="SSF53474">
    <property type="entry name" value="alpha/beta-Hydrolases"/>
    <property type="match status" value="1"/>
</dbReference>
<dbReference type="InterPro" id="IPR050593">
    <property type="entry name" value="LovG"/>
</dbReference>
<name>A0A1E4SMK5_9ASCO</name>
<evidence type="ECO:0000313" key="4">
    <source>
        <dbReference type="Proteomes" id="UP000094285"/>
    </source>
</evidence>
<proteinExistence type="predicted"/>
<dbReference type="InterPro" id="IPR005645">
    <property type="entry name" value="FSH-like_dom"/>
</dbReference>
<dbReference type="PANTHER" id="PTHR48070">
    <property type="entry name" value="ESTERASE OVCA2"/>
    <property type="match status" value="1"/>
</dbReference>
<gene>
    <name evidence="3" type="ORF">CANTADRAFT_46646</name>
</gene>
<evidence type="ECO:0000256" key="1">
    <source>
        <dbReference type="ARBA" id="ARBA00022801"/>
    </source>
</evidence>
<protein>
    <submittedName>
        <fullName evidence="3">FSH1-domain-containing protein</fullName>
    </submittedName>
</protein>
<organism evidence="3 4">
    <name type="scientific">Suhomyces tanzawaensis NRRL Y-17324</name>
    <dbReference type="NCBI Taxonomy" id="984487"/>
    <lineage>
        <taxon>Eukaryota</taxon>
        <taxon>Fungi</taxon>
        <taxon>Dikarya</taxon>
        <taxon>Ascomycota</taxon>
        <taxon>Saccharomycotina</taxon>
        <taxon>Pichiomycetes</taxon>
        <taxon>Debaryomycetaceae</taxon>
        <taxon>Suhomyces</taxon>
    </lineage>
</organism>
<dbReference type="AlphaFoldDB" id="A0A1E4SMK5"/>
<dbReference type="InterPro" id="IPR029058">
    <property type="entry name" value="AB_hydrolase_fold"/>
</dbReference>
<keyword evidence="4" id="KW-1185">Reference proteome</keyword>
<dbReference type="GO" id="GO:0016787">
    <property type="term" value="F:hydrolase activity"/>
    <property type="evidence" value="ECO:0007669"/>
    <property type="project" value="UniProtKB-KW"/>
</dbReference>
<evidence type="ECO:0000259" key="2">
    <source>
        <dbReference type="Pfam" id="PF03959"/>
    </source>
</evidence>
<evidence type="ECO:0000313" key="3">
    <source>
        <dbReference type="EMBL" id="ODV80718.1"/>
    </source>
</evidence>
<dbReference type="EMBL" id="KV453910">
    <property type="protein sequence ID" value="ODV80718.1"/>
    <property type="molecule type" value="Genomic_DNA"/>
</dbReference>
<dbReference type="Pfam" id="PF03959">
    <property type="entry name" value="FSH1"/>
    <property type="match status" value="1"/>
</dbReference>
<dbReference type="GeneID" id="30983505"/>
<sequence length="251" mass="28470">MKKVLCFGGYLQGAEVFAEKSASLRQLLAEKNFQLEYLDPPIKLSQEPGFTTPFSKVTTKSGETVWERAIRRDSDRAWWRHNSGVNRGLEAAVDYVMDYVKRTGPYVGVVGFSQGACLAAMVANTIHKRLPQHPPLQFALVFSGFAFTQPLNCDRAEVQRYEHDFSNYAPRVTLLRGYEQFFEIPPDLSTKMVLVYGTSDSVVLPVRTQYLASLYPNPVVITFDGHHHLPRDPRVLASIVQHLELRRTHSL</sequence>
<accession>A0A1E4SMK5</accession>
<dbReference type="OrthoDB" id="2094269at2759"/>
<dbReference type="RefSeq" id="XP_020065840.1">
    <property type="nucleotide sequence ID" value="XM_020209369.1"/>
</dbReference>
<dbReference type="GO" id="GO:0005634">
    <property type="term" value="C:nucleus"/>
    <property type="evidence" value="ECO:0007669"/>
    <property type="project" value="TreeGrafter"/>
</dbReference>
<dbReference type="GO" id="GO:0005737">
    <property type="term" value="C:cytoplasm"/>
    <property type="evidence" value="ECO:0007669"/>
    <property type="project" value="TreeGrafter"/>
</dbReference>
<dbReference type="Proteomes" id="UP000094285">
    <property type="component" value="Unassembled WGS sequence"/>
</dbReference>
<dbReference type="PANTHER" id="PTHR48070:SF9">
    <property type="entry name" value="FAMILY OF SERINE HYDROLASES 1"/>
    <property type="match status" value="1"/>
</dbReference>
<reference evidence="4" key="1">
    <citation type="submission" date="2016-05" db="EMBL/GenBank/DDBJ databases">
        <title>Comparative genomics of biotechnologically important yeasts.</title>
        <authorList>
            <consortium name="DOE Joint Genome Institute"/>
            <person name="Riley R."/>
            <person name="Haridas S."/>
            <person name="Wolfe K.H."/>
            <person name="Lopes M.R."/>
            <person name="Hittinger C.T."/>
            <person name="Goker M."/>
            <person name="Salamov A."/>
            <person name="Wisecaver J."/>
            <person name="Long T.M."/>
            <person name="Aerts A.L."/>
            <person name="Barry K."/>
            <person name="Choi C."/>
            <person name="Clum A."/>
            <person name="Coughlan A.Y."/>
            <person name="Deshpande S."/>
            <person name="Douglass A.P."/>
            <person name="Hanson S.J."/>
            <person name="Klenk H.-P."/>
            <person name="Labutti K."/>
            <person name="Lapidus A."/>
            <person name="Lindquist E."/>
            <person name="Lipzen A."/>
            <person name="Meier-Kolthoff J.P."/>
            <person name="Ohm R.A."/>
            <person name="Otillar R.P."/>
            <person name="Pangilinan J."/>
            <person name="Peng Y."/>
            <person name="Rokas A."/>
            <person name="Rosa C.A."/>
            <person name="Scheuner C."/>
            <person name="Sibirny A.A."/>
            <person name="Slot J.C."/>
            <person name="Stielow J.B."/>
            <person name="Sun H."/>
            <person name="Kurtzman C.P."/>
            <person name="Blackwell M."/>
            <person name="Grigoriev I.V."/>
            <person name="Jeffries T.W."/>
        </authorList>
    </citation>
    <scope>NUCLEOTIDE SEQUENCE [LARGE SCALE GENOMIC DNA]</scope>
    <source>
        <strain evidence="4">NRRL Y-17324</strain>
    </source>
</reference>
<feature type="domain" description="Serine hydrolase" evidence="2">
    <location>
        <begin position="2"/>
        <end position="233"/>
    </location>
</feature>